<evidence type="ECO:0000256" key="1">
    <source>
        <dbReference type="SAM" id="MobiDB-lite"/>
    </source>
</evidence>
<protein>
    <submittedName>
        <fullName evidence="2">Uncharacterized protein</fullName>
    </submittedName>
</protein>
<proteinExistence type="predicted"/>
<evidence type="ECO:0000313" key="2">
    <source>
        <dbReference type="EMBL" id="KAK7546624.1"/>
    </source>
</evidence>
<dbReference type="EMBL" id="JBBPDW010000014">
    <property type="protein sequence ID" value="KAK7546624.1"/>
    <property type="molecule type" value="Genomic_DNA"/>
</dbReference>
<feature type="compositionally biased region" description="Polar residues" evidence="1">
    <location>
        <begin position="106"/>
        <end position="120"/>
    </location>
</feature>
<name>A0ABR1MDP8_9PEZI</name>
<comment type="caution">
    <text evidence="2">The sequence shown here is derived from an EMBL/GenBank/DDBJ whole genome shotgun (WGS) entry which is preliminary data.</text>
</comment>
<evidence type="ECO:0000313" key="3">
    <source>
        <dbReference type="Proteomes" id="UP001365128"/>
    </source>
</evidence>
<gene>
    <name evidence="2" type="ORF">IWX46DRAFT_75200</name>
</gene>
<reference evidence="2 3" key="1">
    <citation type="submission" date="2024-04" db="EMBL/GenBank/DDBJ databases">
        <title>Phyllosticta paracitricarpa is synonymous to the EU quarantine fungus P. citricarpa based on phylogenomic analyses.</title>
        <authorList>
            <consortium name="Lawrence Berkeley National Laboratory"/>
            <person name="Van Ingen-Buijs V.A."/>
            <person name="Van Westerhoven A.C."/>
            <person name="Haridas S."/>
            <person name="Skiadas P."/>
            <person name="Martin F."/>
            <person name="Groenewald J.Z."/>
            <person name="Crous P.W."/>
            <person name="Seidl M.F."/>
        </authorList>
    </citation>
    <scope>NUCLEOTIDE SEQUENCE [LARGE SCALE GENOMIC DNA]</scope>
    <source>
        <strain evidence="2 3">CBS 122670</strain>
    </source>
</reference>
<accession>A0ABR1MDP8</accession>
<organism evidence="2 3">
    <name type="scientific">Phyllosticta citricarpa</name>
    <dbReference type="NCBI Taxonomy" id="55181"/>
    <lineage>
        <taxon>Eukaryota</taxon>
        <taxon>Fungi</taxon>
        <taxon>Dikarya</taxon>
        <taxon>Ascomycota</taxon>
        <taxon>Pezizomycotina</taxon>
        <taxon>Dothideomycetes</taxon>
        <taxon>Dothideomycetes incertae sedis</taxon>
        <taxon>Botryosphaeriales</taxon>
        <taxon>Phyllostictaceae</taxon>
        <taxon>Phyllosticta</taxon>
    </lineage>
</organism>
<sequence length="223" mass="23414">MPEAVTHSFACSGRLAGGRAVRCIISLPNPAQSGKTVEMRVGWAMCCPRRYRAPSWRNLGDGGGGGGGGGVWCGVLTRGSCPSGTVAPLSGCPLLHSLARSPHGRTATSDHQPTTPTRVSNHGHHLSLSSCDSSIGASLRSRSAAATAAAVLPAPAPPWLVVWIRSRHVRSGSPAPLVRSIWSRSRWSLAHFRPPHSTHPFSRDDDARSSSSFGLFLQAGSES</sequence>
<keyword evidence="3" id="KW-1185">Reference proteome</keyword>
<dbReference type="Proteomes" id="UP001365128">
    <property type="component" value="Unassembled WGS sequence"/>
</dbReference>
<feature type="region of interest" description="Disordered" evidence="1">
    <location>
        <begin position="102"/>
        <end position="126"/>
    </location>
</feature>